<dbReference type="EMBL" id="AUZX01007571">
    <property type="protein sequence ID" value="EQD58885.1"/>
    <property type="molecule type" value="Genomic_DNA"/>
</dbReference>
<gene>
    <name evidence="1" type="ORF">B1A_10626</name>
</gene>
<sequence length="134" mass="16008">MTWRRNETSRNFYNRPQRTLFGAVLIYKSSEPITVINKKTKEAKIEYPILYHYFDIMDKALNHCHDFVRLACLTVLGDPIIKELRIKEINIWTDTCSHFKCQDMLYSLDLFGKIFEFNKICWNFFAENHGKSIC</sequence>
<organism evidence="1">
    <name type="scientific">mine drainage metagenome</name>
    <dbReference type="NCBI Taxonomy" id="410659"/>
    <lineage>
        <taxon>unclassified sequences</taxon>
        <taxon>metagenomes</taxon>
        <taxon>ecological metagenomes</taxon>
    </lineage>
</organism>
<evidence type="ECO:0000313" key="1">
    <source>
        <dbReference type="EMBL" id="EQD58885.1"/>
    </source>
</evidence>
<reference evidence="1" key="2">
    <citation type="journal article" date="2014" name="ISME J.">
        <title>Microbial stratification in low pH oxic and suboxic macroscopic growths along an acid mine drainage.</title>
        <authorList>
            <person name="Mendez-Garcia C."/>
            <person name="Mesa V."/>
            <person name="Sprenger R.R."/>
            <person name="Richter M."/>
            <person name="Diez M.S."/>
            <person name="Solano J."/>
            <person name="Bargiela R."/>
            <person name="Golyshina O.V."/>
            <person name="Manteca A."/>
            <person name="Ramos J.L."/>
            <person name="Gallego J.R."/>
            <person name="Llorente I."/>
            <person name="Martins Dos Santos V.A."/>
            <person name="Jensen O.N."/>
            <person name="Pelaez A.I."/>
            <person name="Sanchez J."/>
            <person name="Ferrer M."/>
        </authorList>
    </citation>
    <scope>NUCLEOTIDE SEQUENCE</scope>
</reference>
<comment type="caution">
    <text evidence="1">The sequence shown here is derived from an EMBL/GenBank/DDBJ whole genome shotgun (WGS) entry which is preliminary data.</text>
</comment>
<accession>T1BYE6</accession>
<proteinExistence type="predicted"/>
<dbReference type="AlphaFoldDB" id="T1BYE6"/>
<protein>
    <submittedName>
        <fullName evidence="1">Uncharacterized protein</fullName>
    </submittedName>
</protein>
<reference evidence="1" key="1">
    <citation type="submission" date="2013-08" db="EMBL/GenBank/DDBJ databases">
        <authorList>
            <person name="Mendez C."/>
            <person name="Richter M."/>
            <person name="Ferrer M."/>
            <person name="Sanchez J."/>
        </authorList>
    </citation>
    <scope>NUCLEOTIDE SEQUENCE</scope>
</reference>
<name>T1BYE6_9ZZZZ</name>